<dbReference type="Gene3D" id="3.40.50.150">
    <property type="entry name" value="Vaccinia Virus protein VP39"/>
    <property type="match status" value="1"/>
</dbReference>
<dbReference type="SUPFAM" id="SSF53335">
    <property type="entry name" value="S-adenosyl-L-methionine-dependent methyltransferases"/>
    <property type="match status" value="1"/>
</dbReference>
<dbReference type="EMBL" id="DSIY01000340">
    <property type="protein sequence ID" value="HEG92654.1"/>
    <property type="molecule type" value="Genomic_DNA"/>
</dbReference>
<evidence type="ECO:0000256" key="1">
    <source>
        <dbReference type="SAM" id="MobiDB-lite"/>
    </source>
</evidence>
<keyword evidence="3" id="KW-0489">Methyltransferase</keyword>
<evidence type="ECO:0000313" key="3">
    <source>
        <dbReference type="EMBL" id="HEG92654.1"/>
    </source>
</evidence>
<feature type="domain" description="Methyltransferase" evidence="2">
    <location>
        <begin position="50"/>
        <end position="143"/>
    </location>
</feature>
<dbReference type="Gene3D" id="2.20.25.110">
    <property type="entry name" value="S-adenosyl-L-methionine-dependent methyltransferases"/>
    <property type="match status" value="1"/>
</dbReference>
<name>A0A831TKV0_9BACT</name>
<dbReference type="Pfam" id="PF13649">
    <property type="entry name" value="Methyltransf_25"/>
    <property type="match status" value="1"/>
</dbReference>
<dbReference type="GO" id="GO:0008168">
    <property type="term" value="F:methyltransferase activity"/>
    <property type="evidence" value="ECO:0007669"/>
    <property type="project" value="UniProtKB-KW"/>
</dbReference>
<proteinExistence type="predicted"/>
<comment type="caution">
    <text evidence="3">The sequence shown here is derived from an EMBL/GenBank/DDBJ whole genome shotgun (WGS) entry which is preliminary data.</text>
</comment>
<dbReference type="GO" id="GO:0032259">
    <property type="term" value="P:methylation"/>
    <property type="evidence" value="ECO:0007669"/>
    <property type="project" value="UniProtKB-KW"/>
</dbReference>
<reference evidence="3" key="1">
    <citation type="journal article" date="2020" name="mSystems">
        <title>Genome- and Community-Level Interaction Insights into Carbon Utilization and Element Cycling Functions of Hydrothermarchaeota in Hydrothermal Sediment.</title>
        <authorList>
            <person name="Zhou Z."/>
            <person name="Liu Y."/>
            <person name="Xu W."/>
            <person name="Pan J."/>
            <person name="Luo Z.H."/>
            <person name="Li M."/>
        </authorList>
    </citation>
    <scope>NUCLEOTIDE SEQUENCE [LARGE SCALE GENOMIC DNA]</scope>
    <source>
        <strain evidence="3">SpSt-210</strain>
    </source>
</reference>
<organism evidence="3">
    <name type="scientific">Thermorudis peleae</name>
    <dbReference type="NCBI Taxonomy" id="1382356"/>
    <lineage>
        <taxon>Bacteria</taxon>
        <taxon>Pseudomonadati</taxon>
        <taxon>Thermomicrobiota</taxon>
        <taxon>Thermomicrobia</taxon>
        <taxon>Thermomicrobia incertae sedis</taxon>
        <taxon>Thermorudis</taxon>
    </lineage>
</organism>
<accession>A0A831TKV0</accession>
<feature type="region of interest" description="Disordered" evidence="1">
    <location>
        <begin position="256"/>
        <end position="296"/>
    </location>
</feature>
<keyword evidence="3" id="KW-0808">Transferase</keyword>
<dbReference type="AlphaFoldDB" id="A0A831TKV0"/>
<dbReference type="InterPro" id="IPR029063">
    <property type="entry name" value="SAM-dependent_MTases_sf"/>
</dbReference>
<sequence>MAETAPWIDELFTRLTRDLFRPPLTQQRLRFEVEGIARLLELPPRASLLVLASGVGTVAIELAGRGYEVTGLEPSEALLEAARQAAQSRGVTMRWVRRDLRRILFRSAFDAVYAGSPVLGLSDQRAEDLELLRSAWQALKPGGALLLDLPNRELLAREFVERTWAELDGARVLERQQWDLLANVLSLEWRLLLPGGREVAREFRLRLYAAHEVLALLQEAGFEAVEAWGDYDARGYGLWTPRLLVRARRPGLAPGEAVAVGGEAGRPETSPPSTGSGGPAGERSEPEAPGAAVRQK</sequence>
<dbReference type="InterPro" id="IPR041698">
    <property type="entry name" value="Methyltransf_25"/>
</dbReference>
<evidence type="ECO:0000259" key="2">
    <source>
        <dbReference type="Pfam" id="PF13649"/>
    </source>
</evidence>
<protein>
    <submittedName>
        <fullName evidence="3">Class I SAM-dependent methyltransferase</fullName>
    </submittedName>
</protein>
<gene>
    <name evidence="3" type="ORF">ENP34_14645</name>
</gene>
<dbReference type="CDD" id="cd02440">
    <property type="entry name" value="AdoMet_MTases"/>
    <property type="match status" value="1"/>
</dbReference>